<feature type="transmembrane region" description="Helical" evidence="6">
    <location>
        <begin position="251"/>
        <end position="271"/>
    </location>
</feature>
<organism evidence="7 8">
    <name type="scientific">Desulfocucumis palustris</name>
    <dbReference type="NCBI Taxonomy" id="1898651"/>
    <lineage>
        <taxon>Bacteria</taxon>
        <taxon>Bacillati</taxon>
        <taxon>Bacillota</taxon>
        <taxon>Clostridia</taxon>
        <taxon>Eubacteriales</taxon>
        <taxon>Desulfocucumaceae</taxon>
        <taxon>Desulfocucumis</taxon>
    </lineage>
</organism>
<dbReference type="EMBL" id="BFAV01000124">
    <property type="protein sequence ID" value="GBF33916.1"/>
    <property type="molecule type" value="Genomic_DNA"/>
</dbReference>
<evidence type="ECO:0000256" key="1">
    <source>
        <dbReference type="ARBA" id="ARBA00004651"/>
    </source>
</evidence>
<keyword evidence="5 6" id="KW-0472">Membrane</keyword>
<dbReference type="Proteomes" id="UP000239549">
    <property type="component" value="Unassembled WGS sequence"/>
</dbReference>
<name>A0A2L2XI47_9FIRM</name>
<evidence type="ECO:0000256" key="5">
    <source>
        <dbReference type="ARBA" id="ARBA00023136"/>
    </source>
</evidence>
<protein>
    <submittedName>
        <fullName evidence="7">Oligosaccharide repeat unit transporter</fullName>
    </submittedName>
</protein>
<feature type="transmembrane region" description="Helical" evidence="6">
    <location>
        <begin position="5"/>
        <end position="26"/>
    </location>
</feature>
<gene>
    <name evidence="7" type="ORF">DCCM_3027</name>
</gene>
<feature type="transmembrane region" description="Helical" evidence="6">
    <location>
        <begin position="305"/>
        <end position="324"/>
    </location>
</feature>
<keyword evidence="3 6" id="KW-0812">Transmembrane</keyword>
<dbReference type="PANTHER" id="PTHR30250">
    <property type="entry name" value="PST FAMILY PREDICTED COLANIC ACID TRANSPORTER"/>
    <property type="match status" value="1"/>
</dbReference>
<proteinExistence type="predicted"/>
<dbReference type="GO" id="GO:0005886">
    <property type="term" value="C:plasma membrane"/>
    <property type="evidence" value="ECO:0007669"/>
    <property type="project" value="UniProtKB-SubCell"/>
</dbReference>
<accession>A0A2L2XI47</accession>
<feature type="transmembrane region" description="Helical" evidence="6">
    <location>
        <begin position="138"/>
        <end position="158"/>
    </location>
</feature>
<evidence type="ECO:0000256" key="4">
    <source>
        <dbReference type="ARBA" id="ARBA00022989"/>
    </source>
</evidence>
<sequence>MINAAFTLVGVVSLSGAIIYLSGIKYWSPALGFVRENIVFLLLFMFFTATTALSGLTDGSLIAGRMSKYVFWKNTIISVFKIPLPILIFAHWGSFGIFAGMGTGFAVGVLITWLFFLPKVYEGYFPRPAIAKDIMQKVLPYSFANYAANLLNMAPQYIYPLMVLNIVGPENSAYFYVSWMMTMVLSVIPNGISQSLLAEGSHDPKKLGRDGRKVLLLSLGISIPAVGAMVLLGGWLLHFFGPGYSEKGTTVLIYLAIAVIPQCINTLYITVNQVKKQIYLIIAQTSFLSIVALGVGYFWLGRVGLPGIGMAYLTAHLVLSILVFRPLWIALKESYVTSAQVQ</sequence>
<evidence type="ECO:0000256" key="3">
    <source>
        <dbReference type="ARBA" id="ARBA00022692"/>
    </source>
</evidence>
<dbReference type="AlphaFoldDB" id="A0A2L2XI47"/>
<evidence type="ECO:0000256" key="6">
    <source>
        <dbReference type="SAM" id="Phobius"/>
    </source>
</evidence>
<evidence type="ECO:0000313" key="8">
    <source>
        <dbReference type="Proteomes" id="UP000239549"/>
    </source>
</evidence>
<feature type="transmembrane region" description="Helical" evidence="6">
    <location>
        <begin position="173"/>
        <end position="193"/>
    </location>
</feature>
<dbReference type="InterPro" id="IPR050833">
    <property type="entry name" value="Poly_Biosynth_Transport"/>
</dbReference>
<dbReference type="PANTHER" id="PTHR30250:SF31">
    <property type="entry name" value="INNER MEMBRANE PROTEIN YGHQ"/>
    <property type="match status" value="1"/>
</dbReference>
<keyword evidence="4 6" id="KW-1133">Transmembrane helix</keyword>
<feature type="transmembrane region" description="Helical" evidence="6">
    <location>
        <begin position="95"/>
        <end position="117"/>
    </location>
</feature>
<reference evidence="8" key="1">
    <citation type="submission" date="2018-02" db="EMBL/GenBank/DDBJ databases">
        <title>Genome sequence of Desulfocucumis palustris strain NAW-5.</title>
        <authorList>
            <person name="Watanabe M."/>
            <person name="Kojima H."/>
            <person name="Fukui M."/>
        </authorList>
    </citation>
    <scope>NUCLEOTIDE SEQUENCE [LARGE SCALE GENOMIC DNA]</scope>
    <source>
        <strain evidence="8">NAW-5</strain>
    </source>
</reference>
<keyword evidence="8" id="KW-1185">Reference proteome</keyword>
<feature type="transmembrane region" description="Helical" evidence="6">
    <location>
        <begin position="214"/>
        <end position="239"/>
    </location>
</feature>
<feature type="transmembrane region" description="Helical" evidence="6">
    <location>
        <begin position="69"/>
        <end position="89"/>
    </location>
</feature>
<evidence type="ECO:0000256" key="2">
    <source>
        <dbReference type="ARBA" id="ARBA00022475"/>
    </source>
</evidence>
<keyword evidence="2" id="KW-1003">Cell membrane</keyword>
<evidence type="ECO:0000313" key="7">
    <source>
        <dbReference type="EMBL" id="GBF33916.1"/>
    </source>
</evidence>
<feature type="transmembrane region" description="Helical" evidence="6">
    <location>
        <begin position="38"/>
        <end position="57"/>
    </location>
</feature>
<comment type="subcellular location">
    <subcellularLocation>
        <location evidence="1">Cell membrane</location>
        <topology evidence="1">Multi-pass membrane protein</topology>
    </subcellularLocation>
</comment>
<comment type="caution">
    <text evidence="7">The sequence shown here is derived from an EMBL/GenBank/DDBJ whole genome shotgun (WGS) entry which is preliminary data.</text>
</comment>
<feature type="transmembrane region" description="Helical" evidence="6">
    <location>
        <begin position="278"/>
        <end position="299"/>
    </location>
</feature>